<feature type="domain" description="ABC3 transporter permease C-terminal" evidence="8">
    <location>
        <begin position="290"/>
        <end position="400"/>
    </location>
</feature>
<reference evidence="10 11" key="1">
    <citation type="submission" date="2017-09" db="EMBL/GenBank/DDBJ databases">
        <title>Depth-based differentiation of microbial function through sediment-hosted aquifers and enrichment of novel symbionts in the deep terrestrial subsurface.</title>
        <authorList>
            <person name="Probst A.J."/>
            <person name="Ladd B."/>
            <person name="Jarett J.K."/>
            <person name="Geller-Mcgrath D.E."/>
            <person name="Sieber C.M."/>
            <person name="Emerson J.B."/>
            <person name="Anantharaman K."/>
            <person name="Thomas B.C."/>
            <person name="Malmstrom R."/>
            <person name="Stieglmeier M."/>
            <person name="Klingl A."/>
            <person name="Woyke T."/>
            <person name="Ryan C.M."/>
            <person name="Banfield J.F."/>
        </authorList>
    </citation>
    <scope>NUCLEOTIDE SEQUENCE [LARGE SCALE GENOMIC DNA]</scope>
    <source>
        <strain evidence="10">CG11_big_fil_rev_8_21_14_0_20_40_12</strain>
    </source>
</reference>
<evidence type="ECO:0000256" key="3">
    <source>
        <dbReference type="ARBA" id="ARBA00022692"/>
    </source>
</evidence>
<comment type="caution">
    <text evidence="10">The sequence shown here is derived from an EMBL/GenBank/DDBJ whole genome shotgun (WGS) entry which is preliminary data.</text>
</comment>
<feature type="transmembrane region" description="Helical" evidence="7">
    <location>
        <begin position="329"/>
        <end position="356"/>
    </location>
</feature>
<evidence type="ECO:0000256" key="4">
    <source>
        <dbReference type="ARBA" id="ARBA00022989"/>
    </source>
</evidence>
<evidence type="ECO:0000313" key="11">
    <source>
        <dbReference type="Proteomes" id="UP000231371"/>
    </source>
</evidence>
<proteinExistence type="inferred from homology"/>
<accession>A0A2H0KF60</accession>
<keyword evidence="5 7" id="KW-0472">Membrane</keyword>
<dbReference type="GO" id="GO:0005886">
    <property type="term" value="C:plasma membrane"/>
    <property type="evidence" value="ECO:0007669"/>
    <property type="project" value="UniProtKB-SubCell"/>
</dbReference>
<keyword evidence="4 7" id="KW-1133">Transmembrane helix</keyword>
<feature type="domain" description="MacB-like periplasmic core" evidence="9">
    <location>
        <begin position="24"/>
        <end position="253"/>
    </location>
</feature>
<evidence type="ECO:0000259" key="9">
    <source>
        <dbReference type="Pfam" id="PF12704"/>
    </source>
</evidence>
<feature type="transmembrane region" description="Helical" evidence="7">
    <location>
        <begin position="25"/>
        <end position="45"/>
    </location>
</feature>
<comment type="subcellular location">
    <subcellularLocation>
        <location evidence="1">Cell membrane</location>
        <topology evidence="1">Multi-pass membrane protein</topology>
    </subcellularLocation>
</comment>
<comment type="similarity">
    <text evidence="6">Belongs to the ABC-4 integral membrane protein family.</text>
</comment>
<dbReference type="InterPro" id="IPR025857">
    <property type="entry name" value="MacB_PCD"/>
</dbReference>
<evidence type="ECO:0000313" key="10">
    <source>
        <dbReference type="EMBL" id="PIQ69876.1"/>
    </source>
</evidence>
<evidence type="ECO:0000259" key="8">
    <source>
        <dbReference type="Pfam" id="PF02687"/>
    </source>
</evidence>
<dbReference type="GO" id="GO:0022857">
    <property type="term" value="F:transmembrane transporter activity"/>
    <property type="evidence" value="ECO:0007669"/>
    <property type="project" value="TreeGrafter"/>
</dbReference>
<evidence type="ECO:0000256" key="5">
    <source>
        <dbReference type="ARBA" id="ARBA00023136"/>
    </source>
</evidence>
<dbReference type="InterPro" id="IPR050250">
    <property type="entry name" value="Macrolide_Exporter_MacB"/>
</dbReference>
<keyword evidence="3 7" id="KW-0812">Transmembrane</keyword>
<evidence type="ECO:0000256" key="6">
    <source>
        <dbReference type="ARBA" id="ARBA00038076"/>
    </source>
</evidence>
<dbReference type="AlphaFoldDB" id="A0A2H0KF60"/>
<evidence type="ECO:0000256" key="2">
    <source>
        <dbReference type="ARBA" id="ARBA00022475"/>
    </source>
</evidence>
<sequence length="407" mass="43455">MLKPTISELLKTSLRSILKNKGRTALTSLGIIIGVTSVILLTSIGNGLKNYIAQQFESLGSNLIYVLPGKVFNESGGFGMNAAQGLLSTSFSQKDIQNLKKNLDTVNVVIGNVELAGKAKYRNKKEDVTIVATGYEYGKVSNTIPKEGKGVWFSKEDEAKKANVGVLGADSAEKLFGNENPLGKTVIINSKNIKIIGVAEKKGGGLGAGHLDETIYVPLEVGFSFAGNRNIQSILLQTKNKEEIDLIKKQTEKIMLKNFEEDEFSVADQSQILSSINSILGTLTIALSGIAAVSLIVGGIGIMNIMIATVTERTREIGLRKAVGATPRAILLQFLFEAVILSCLGGLIGVLLGGAITQAINQFFPAKVTFISVFLAFGVSFAVGIIFGVTPARRASKLSPIEALRYE</sequence>
<organism evidence="10 11">
    <name type="scientific">Candidatus Shapirobacteria bacterium CG11_big_fil_rev_8_21_14_0_20_40_12</name>
    <dbReference type="NCBI Taxonomy" id="1974889"/>
    <lineage>
        <taxon>Bacteria</taxon>
        <taxon>Candidatus Shapironibacteriota</taxon>
    </lineage>
</organism>
<feature type="transmembrane region" description="Helical" evidence="7">
    <location>
        <begin position="368"/>
        <end position="389"/>
    </location>
</feature>
<name>A0A2H0KF60_9BACT</name>
<dbReference type="PANTHER" id="PTHR30572:SF4">
    <property type="entry name" value="ABC TRANSPORTER PERMEASE YTRF"/>
    <property type="match status" value="1"/>
</dbReference>
<dbReference type="EMBL" id="PCVI01000055">
    <property type="protein sequence ID" value="PIQ69876.1"/>
    <property type="molecule type" value="Genomic_DNA"/>
</dbReference>
<keyword evidence="2" id="KW-1003">Cell membrane</keyword>
<dbReference type="Pfam" id="PF12704">
    <property type="entry name" value="MacB_PCD"/>
    <property type="match status" value="1"/>
</dbReference>
<evidence type="ECO:0000256" key="1">
    <source>
        <dbReference type="ARBA" id="ARBA00004651"/>
    </source>
</evidence>
<dbReference type="Proteomes" id="UP000231371">
    <property type="component" value="Unassembled WGS sequence"/>
</dbReference>
<feature type="transmembrane region" description="Helical" evidence="7">
    <location>
        <begin position="279"/>
        <end position="308"/>
    </location>
</feature>
<evidence type="ECO:0000256" key="7">
    <source>
        <dbReference type="SAM" id="Phobius"/>
    </source>
</evidence>
<protein>
    <submittedName>
        <fullName evidence="10">ABC transporter permease</fullName>
    </submittedName>
</protein>
<dbReference type="InterPro" id="IPR003838">
    <property type="entry name" value="ABC3_permease_C"/>
</dbReference>
<gene>
    <name evidence="10" type="ORF">COV89_03520</name>
</gene>
<dbReference type="PANTHER" id="PTHR30572">
    <property type="entry name" value="MEMBRANE COMPONENT OF TRANSPORTER-RELATED"/>
    <property type="match status" value="1"/>
</dbReference>
<dbReference type="Pfam" id="PF02687">
    <property type="entry name" value="FtsX"/>
    <property type="match status" value="1"/>
</dbReference>